<accession>A0A1Y2B544</accession>
<gene>
    <name evidence="4" type="ORF">BCR33DRAFT_755303</name>
</gene>
<dbReference type="AlphaFoldDB" id="A0A1Y2B544"/>
<protein>
    <submittedName>
        <fullName evidence="4">Concanavalin A-like lectin/glucanase</fullName>
    </submittedName>
</protein>
<evidence type="ECO:0000313" key="4">
    <source>
        <dbReference type="EMBL" id="ORY29215.1"/>
    </source>
</evidence>
<dbReference type="EMBL" id="MCGO01000089">
    <property type="protein sequence ID" value="ORY29215.1"/>
    <property type="molecule type" value="Genomic_DNA"/>
</dbReference>
<proteinExistence type="inferred from homology"/>
<dbReference type="GO" id="GO:0004553">
    <property type="term" value="F:hydrolase activity, hydrolyzing O-glycosyl compounds"/>
    <property type="evidence" value="ECO:0007669"/>
    <property type="project" value="InterPro"/>
</dbReference>
<dbReference type="GO" id="GO:0030246">
    <property type="term" value="F:carbohydrate binding"/>
    <property type="evidence" value="ECO:0007669"/>
    <property type="project" value="UniProtKB-KW"/>
</dbReference>
<keyword evidence="4" id="KW-0430">Lectin</keyword>
<dbReference type="Proteomes" id="UP000193642">
    <property type="component" value="Unassembled WGS sequence"/>
</dbReference>
<organism evidence="4 5">
    <name type="scientific">Rhizoclosmatium globosum</name>
    <dbReference type="NCBI Taxonomy" id="329046"/>
    <lineage>
        <taxon>Eukaryota</taxon>
        <taxon>Fungi</taxon>
        <taxon>Fungi incertae sedis</taxon>
        <taxon>Chytridiomycota</taxon>
        <taxon>Chytridiomycota incertae sedis</taxon>
        <taxon>Chytridiomycetes</taxon>
        <taxon>Chytridiales</taxon>
        <taxon>Chytriomycetaceae</taxon>
        <taxon>Rhizoclosmatium</taxon>
    </lineage>
</organism>
<reference evidence="4 5" key="1">
    <citation type="submission" date="2016-07" db="EMBL/GenBank/DDBJ databases">
        <title>Pervasive Adenine N6-methylation of Active Genes in Fungi.</title>
        <authorList>
            <consortium name="DOE Joint Genome Institute"/>
            <person name="Mondo S.J."/>
            <person name="Dannebaum R.O."/>
            <person name="Kuo R.C."/>
            <person name="Labutti K."/>
            <person name="Haridas S."/>
            <person name="Kuo A."/>
            <person name="Salamov A."/>
            <person name="Ahrendt S.R."/>
            <person name="Lipzen A."/>
            <person name="Sullivan W."/>
            <person name="Andreopoulos W.B."/>
            <person name="Clum A."/>
            <person name="Lindquist E."/>
            <person name="Daum C."/>
            <person name="Ramamoorthy G.K."/>
            <person name="Gryganskyi A."/>
            <person name="Culley D."/>
            <person name="Magnuson J.K."/>
            <person name="James T.Y."/>
            <person name="O'Malley M.A."/>
            <person name="Stajich J.E."/>
            <person name="Spatafora J.W."/>
            <person name="Visel A."/>
            <person name="Grigoriev I.V."/>
        </authorList>
    </citation>
    <scope>NUCLEOTIDE SEQUENCE [LARGE SCALE GENOMIC DNA]</scope>
    <source>
        <strain evidence="4 5">JEL800</strain>
    </source>
</reference>
<dbReference type="PROSITE" id="PS51762">
    <property type="entry name" value="GH16_2"/>
    <property type="match status" value="1"/>
</dbReference>
<dbReference type="PANTHER" id="PTHR10963:SF55">
    <property type="entry name" value="GLYCOSIDE HYDROLASE FAMILY 16 PROTEIN"/>
    <property type="match status" value="1"/>
</dbReference>
<dbReference type="InterPro" id="IPR013320">
    <property type="entry name" value="ConA-like_dom_sf"/>
</dbReference>
<evidence type="ECO:0000256" key="1">
    <source>
        <dbReference type="ARBA" id="ARBA00006865"/>
    </source>
</evidence>
<evidence type="ECO:0000256" key="2">
    <source>
        <dbReference type="SAM" id="Phobius"/>
    </source>
</evidence>
<feature type="transmembrane region" description="Helical" evidence="2">
    <location>
        <begin position="7"/>
        <end position="26"/>
    </location>
</feature>
<name>A0A1Y2B544_9FUNG</name>
<sequence>MFAIKRWVSMIGIIVSLGIAGVIIYFKVKNALPKYQFCKVLLDESFDGDSINKNVWSHEFSMGGPIYNGAFDLTTDAPSNSYVKDGSLYIKPTLTTVTGAEFFKQAMTDSALLTSNMTLNLTSYGCFGGDASCYRNANITNGTMIPPVMSARLTTKGKFNFKFGKGEIQFRAPRGDWMWPAIWMMPEKDVYGTWPFSGEIDLMESYGNGKGYMGGAYRAISSLHYGMDFPKLSYRKDYGFEKMLRRGPLFSTTHTIGWEWTPTYFKTWLDNPLRTIMYINFDQTAYKRAGFPFTFPNGTAINDPWASSNSTAAPFDQEFYLILNVAVGGTNGWFQDFPNSGKPWDNSRPTPDILFHESQDKWYPTWGEGESGAMKVDYVKIWGMC</sequence>
<dbReference type="OrthoDB" id="4781at2759"/>
<keyword evidence="2" id="KW-0472">Membrane</keyword>
<dbReference type="Pfam" id="PF00722">
    <property type="entry name" value="Glyco_hydro_16"/>
    <property type="match status" value="1"/>
</dbReference>
<dbReference type="GO" id="GO:0005975">
    <property type="term" value="P:carbohydrate metabolic process"/>
    <property type="evidence" value="ECO:0007669"/>
    <property type="project" value="InterPro"/>
</dbReference>
<evidence type="ECO:0000313" key="5">
    <source>
        <dbReference type="Proteomes" id="UP000193642"/>
    </source>
</evidence>
<evidence type="ECO:0000259" key="3">
    <source>
        <dbReference type="PROSITE" id="PS51762"/>
    </source>
</evidence>
<keyword evidence="2" id="KW-0812">Transmembrane</keyword>
<feature type="domain" description="GH16" evidence="3">
    <location>
        <begin position="44"/>
        <end position="385"/>
    </location>
</feature>
<keyword evidence="2" id="KW-1133">Transmembrane helix</keyword>
<dbReference type="Gene3D" id="2.60.120.200">
    <property type="match status" value="1"/>
</dbReference>
<dbReference type="SUPFAM" id="SSF49899">
    <property type="entry name" value="Concanavalin A-like lectins/glucanases"/>
    <property type="match status" value="1"/>
</dbReference>
<dbReference type="InterPro" id="IPR000757">
    <property type="entry name" value="Beta-glucanase-like"/>
</dbReference>
<keyword evidence="5" id="KW-1185">Reference proteome</keyword>
<comment type="caution">
    <text evidence="4">The sequence shown here is derived from an EMBL/GenBank/DDBJ whole genome shotgun (WGS) entry which is preliminary data.</text>
</comment>
<comment type="similarity">
    <text evidence="1">Belongs to the glycosyl hydrolase 16 family.</text>
</comment>
<dbReference type="PANTHER" id="PTHR10963">
    <property type="entry name" value="GLYCOSYL HYDROLASE-RELATED"/>
    <property type="match status" value="1"/>
</dbReference>
<dbReference type="STRING" id="329046.A0A1Y2B544"/>
<dbReference type="InterPro" id="IPR050546">
    <property type="entry name" value="Glycosyl_Hydrlase_16"/>
</dbReference>